<dbReference type="InterPro" id="IPR036291">
    <property type="entry name" value="NAD(P)-bd_dom_sf"/>
</dbReference>
<dbReference type="PANTHER" id="PTHR43026:SF1">
    <property type="entry name" value="2-HYDROXYACID DEHYDROGENASE HOMOLOG 1-RELATED"/>
    <property type="match status" value="1"/>
</dbReference>
<organism evidence="7 8">
    <name type="scientific">Peptostreptococcus equinus</name>
    <dbReference type="NCBI Taxonomy" id="3003601"/>
    <lineage>
        <taxon>Bacteria</taxon>
        <taxon>Bacillati</taxon>
        <taxon>Bacillota</taxon>
        <taxon>Clostridia</taxon>
        <taxon>Peptostreptococcales</taxon>
        <taxon>Peptostreptococcaceae</taxon>
        <taxon>Peptostreptococcus</taxon>
    </lineage>
</organism>
<dbReference type="EMBL" id="CP114052">
    <property type="protein sequence ID" value="WAW14671.1"/>
    <property type="molecule type" value="Genomic_DNA"/>
</dbReference>
<dbReference type="Pfam" id="PF00389">
    <property type="entry name" value="2-Hacid_dh"/>
    <property type="match status" value="1"/>
</dbReference>
<dbReference type="Gene3D" id="3.40.50.720">
    <property type="entry name" value="NAD(P)-binding Rossmann-like Domain"/>
    <property type="match status" value="2"/>
</dbReference>
<dbReference type="RefSeq" id="WP_269311368.1">
    <property type="nucleotide sequence ID" value="NZ_CP114052.1"/>
</dbReference>
<dbReference type="Pfam" id="PF02826">
    <property type="entry name" value="2-Hacid_dh_C"/>
    <property type="match status" value="1"/>
</dbReference>
<keyword evidence="2 4" id="KW-0560">Oxidoreductase</keyword>
<accession>A0ABY7JQ93</accession>
<evidence type="ECO:0000259" key="5">
    <source>
        <dbReference type="Pfam" id="PF00389"/>
    </source>
</evidence>
<dbReference type="PROSITE" id="PS00670">
    <property type="entry name" value="D_2_HYDROXYACID_DH_2"/>
    <property type="match status" value="1"/>
</dbReference>
<dbReference type="SUPFAM" id="SSF51735">
    <property type="entry name" value="NAD(P)-binding Rossmann-fold domains"/>
    <property type="match status" value="1"/>
</dbReference>
<evidence type="ECO:0000313" key="7">
    <source>
        <dbReference type="EMBL" id="WAW14671.1"/>
    </source>
</evidence>
<dbReference type="PROSITE" id="PS00671">
    <property type="entry name" value="D_2_HYDROXYACID_DH_3"/>
    <property type="match status" value="1"/>
</dbReference>
<dbReference type="PROSITE" id="PS00065">
    <property type="entry name" value="D_2_HYDROXYACID_DH_1"/>
    <property type="match status" value="1"/>
</dbReference>
<feature type="domain" description="D-isomer specific 2-hydroxyacid dehydrogenase NAD-binding" evidence="6">
    <location>
        <begin position="112"/>
        <end position="300"/>
    </location>
</feature>
<dbReference type="InterPro" id="IPR058205">
    <property type="entry name" value="D-LDH-like"/>
</dbReference>
<dbReference type="InterPro" id="IPR029753">
    <property type="entry name" value="D-isomer_DH_CS"/>
</dbReference>
<dbReference type="Proteomes" id="UP001164187">
    <property type="component" value="Chromosome"/>
</dbReference>
<evidence type="ECO:0000313" key="8">
    <source>
        <dbReference type="Proteomes" id="UP001164187"/>
    </source>
</evidence>
<reference evidence="7" key="1">
    <citation type="submission" date="2022-12" db="EMBL/GenBank/DDBJ databases">
        <title>Peptostreptococcus.</title>
        <authorList>
            <person name="Lee S.H."/>
        </authorList>
    </citation>
    <scope>NUCLEOTIDE SEQUENCE</scope>
    <source>
        <strain evidence="7">CBA3647</strain>
    </source>
</reference>
<keyword evidence="8" id="KW-1185">Reference proteome</keyword>
<evidence type="ECO:0000256" key="4">
    <source>
        <dbReference type="RuleBase" id="RU003719"/>
    </source>
</evidence>
<dbReference type="InterPro" id="IPR029752">
    <property type="entry name" value="D-isomer_DH_CS1"/>
</dbReference>
<dbReference type="CDD" id="cd12186">
    <property type="entry name" value="LDH"/>
    <property type="match status" value="1"/>
</dbReference>
<evidence type="ECO:0000256" key="1">
    <source>
        <dbReference type="ARBA" id="ARBA00005854"/>
    </source>
</evidence>
<evidence type="ECO:0000259" key="6">
    <source>
        <dbReference type="Pfam" id="PF02826"/>
    </source>
</evidence>
<gene>
    <name evidence="7" type="ORF">O0R46_08720</name>
</gene>
<name>A0ABY7JQ93_9FIRM</name>
<dbReference type="PANTHER" id="PTHR43026">
    <property type="entry name" value="2-HYDROXYACID DEHYDROGENASE HOMOLOG 1-RELATED"/>
    <property type="match status" value="1"/>
</dbReference>
<proteinExistence type="inferred from homology"/>
<comment type="similarity">
    <text evidence="1 4">Belongs to the D-isomer specific 2-hydroxyacid dehydrogenase family.</text>
</comment>
<sequence length="333" mass="36968">MRILAYHVQPYEVPAFEKWSKENNIEVVMDKGLITAESIEKAKGFDGITTQQVIPVKDEEIFKKMQEYGIKQISSRTAGVDMFDGKLAASYNVAITNVPRYSPNAIAEMAVTQAMSLLRNMNHIKTAMDSGDCSWDKRHIAREVRSCTVGIIGTGKIGLTAGKLFKGLGAKIIGYDKFKNPEAEDVLEYRENLEDLLKEADIISLHLPLFDDTYHLINKENLKLMKDGSILINTGRGALINIDDVIEALESGKLAGAGLDVLECETVYVNQKVAPEDVYCKCVVEKLRSMDNVIHTGHFAFFTETAVDNIVNTALDNIKKTEETGKLQNGTNM</sequence>
<dbReference type="SUPFAM" id="SSF52283">
    <property type="entry name" value="Formate/glycerate dehydrogenase catalytic domain-like"/>
    <property type="match status" value="1"/>
</dbReference>
<dbReference type="InterPro" id="IPR006140">
    <property type="entry name" value="D-isomer_DH_NAD-bd"/>
</dbReference>
<dbReference type="InterPro" id="IPR006139">
    <property type="entry name" value="D-isomer_2_OHA_DH_cat_dom"/>
</dbReference>
<protein>
    <submittedName>
        <fullName evidence="7">D-2-hydroxyacid dehydrogenase</fullName>
    </submittedName>
</protein>
<feature type="domain" description="D-isomer specific 2-hydroxyacid dehydrogenase catalytic" evidence="5">
    <location>
        <begin position="4"/>
        <end position="329"/>
    </location>
</feature>
<evidence type="ECO:0000256" key="3">
    <source>
        <dbReference type="ARBA" id="ARBA00023027"/>
    </source>
</evidence>
<keyword evidence="3" id="KW-0520">NAD</keyword>
<evidence type="ECO:0000256" key="2">
    <source>
        <dbReference type="ARBA" id="ARBA00023002"/>
    </source>
</evidence>